<keyword evidence="2" id="KW-1185">Reference proteome</keyword>
<evidence type="ECO:0000313" key="1">
    <source>
        <dbReference type="EMBL" id="WHS66819.1"/>
    </source>
</evidence>
<sequence length="245" mass="25261">MSSASSHRSRCSPWRVAALALVCAWGLGTAMPSHAFLGLLGKAGKAAAAAGKAGKAAEAAGSAGKAAAVGTVAAGGAELAAASTRHGLIFAADDAAHLAGKAPLAVADKAMMAATPPEVARYLIRPADTLSQADSTQILSLYQQMMRQAGHSGDFTVVERMPSLQASKQVQPHNSQAPVATTIAAEQRLPAAELSFHALRLLSHAAHGSHNQTAQQELQSYCRNKPAATWQAEQADLCRSLPRSR</sequence>
<dbReference type="Proteomes" id="UP001240697">
    <property type="component" value="Chromosome"/>
</dbReference>
<gene>
    <name evidence="1" type="ORF">QMY55_06700</name>
</gene>
<reference evidence="1 2" key="1">
    <citation type="submission" date="2023-05" db="EMBL/GenBank/DDBJ databases">
        <authorList>
            <person name="Yin Y."/>
            <person name="Lu Z."/>
        </authorList>
    </citation>
    <scope>NUCLEOTIDE SEQUENCE [LARGE SCALE GENOMIC DNA]</scope>
    <source>
        <strain evidence="1 2">ZM22</strain>
    </source>
</reference>
<protein>
    <submittedName>
        <fullName evidence="1">Uncharacterized protein</fullName>
    </submittedName>
</protein>
<evidence type="ECO:0000313" key="2">
    <source>
        <dbReference type="Proteomes" id="UP001240697"/>
    </source>
</evidence>
<name>A0ABY8SWY7_9BURK</name>
<accession>A0ABY8SWY7</accession>
<proteinExistence type="predicted"/>
<dbReference type="EMBL" id="CP125947">
    <property type="protein sequence ID" value="WHS66819.1"/>
    <property type="molecule type" value="Genomic_DNA"/>
</dbReference>
<organism evidence="1 2">
    <name type="scientific">Comamonas resistens</name>
    <dbReference type="NCBI Taxonomy" id="3046670"/>
    <lineage>
        <taxon>Bacteria</taxon>
        <taxon>Pseudomonadati</taxon>
        <taxon>Pseudomonadota</taxon>
        <taxon>Betaproteobacteria</taxon>
        <taxon>Burkholderiales</taxon>
        <taxon>Comamonadaceae</taxon>
        <taxon>Comamonas</taxon>
    </lineage>
</organism>
<dbReference type="RefSeq" id="WP_283487895.1">
    <property type="nucleotide sequence ID" value="NZ_CP125947.1"/>
</dbReference>